<sequence length="513" mass="57583">MVVEEERAVALDMEKILTNLGYDVAPVQLKTEEAFKKMEEISPDLILLDTKLMDKREGQEIFGSVRCLRSIPILYLTAKAETEALKRAEIMTPFSCIFMPCEAKEVSAAIEIALYRHKTEEILNQKKEALESIYRMAMSANPTIEKVCDDAALNLRDILRVAGVSICHRRGENISIISLLHHGNLSHDLSVPLKNYPSALVYEKKESCRFTGNLGEKFPENDLFSQGAFNSYLGVPIKGDGKNVWGVISVMDEGERLFNEEEARLISIFTRYVTQVIERHDFHRQLQTSQEKELIFQIATGVAHEVRNPLNSILAISEALSQDLKDQPEYKPFLDHISTQVDRLSVLMKDLLELGKPIKEGALSRVPISAICDSAVDLWTKGNHRKRVKINRINHLLDSARTEVKADGLKLQQVLFNLIENAIHHSPEGTEILIEIPEVKDDQVRVLVVDMGQGIPPQYLARVFEPFFSLRKGGTGLGLSIVKHIVKSFGGEVVINNNTPYPGVTVEITLPLA</sequence>
<dbReference type="SUPFAM" id="SSF47384">
    <property type="entry name" value="Homodimeric domain of signal transducing histidine kinase"/>
    <property type="match status" value="1"/>
</dbReference>
<dbReference type="Pfam" id="PF00072">
    <property type="entry name" value="Response_reg"/>
    <property type="match status" value="1"/>
</dbReference>
<dbReference type="Gene3D" id="3.40.50.2300">
    <property type="match status" value="1"/>
</dbReference>
<dbReference type="InterPro" id="IPR011006">
    <property type="entry name" value="CheY-like_superfamily"/>
</dbReference>
<dbReference type="CDD" id="cd00075">
    <property type="entry name" value="HATPase"/>
    <property type="match status" value="1"/>
</dbReference>
<dbReference type="SUPFAM" id="SSF52172">
    <property type="entry name" value="CheY-like"/>
    <property type="match status" value="1"/>
</dbReference>
<accession>A0A933GJA6</accession>
<dbReference type="CDD" id="cd00082">
    <property type="entry name" value="HisKA"/>
    <property type="match status" value="1"/>
</dbReference>
<dbReference type="SMART" id="SM00387">
    <property type="entry name" value="HATPase_c"/>
    <property type="match status" value="1"/>
</dbReference>
<evidence type="ECO:0000256" key="1">
    <source>
        <dbReference type="ARBA" id="ARBA00000085"/>
    </source>
</evidence>
<evidence type="ECO:0000259" key="7">
    <source>
        <dbReference type="PROSITE" id="PS50109"/>
    </source>
</evidence>
<reference evidence="9" key="1">
    <citation type="submission" date="2020-07" db="EMBL/GenBank/DDBJ databases">
        <title>Huge and variable diversity of episymbiotic CPR bacteria and DPANN archaea in groundwater ecosystems.</title>
        <authorList>
            <person name="He C.Y."/>
            <person name="Keren R."/>
            <person name="Whittaker M."/>
            <person name="Farag I.F."/>
            <person name="Doudna J."/>
            <person name="Cate J.H.D."/>
            <person name="Banfield J.F."/>
        </authorList>
    </citation>
    <scope>NUCLEOTIDE SEQUENCE</scope>
    <source>
        <strain evidence="9">NC_groundwater_1482_Ag_S-0.65um_47_24</strain>
    </source>
</reference>
<dbReference type="InterPro" id="IPR003018">
    <property type="entry name" value="GAF"/>
</dbReference>
<dbReference type="InterPro" id="IPR005467">
    <property type="entry name" value="His_kinase_dom"/>
</dbReference>
<dbReference type="Gene3D" id="3.30.565.10">
    <property type="entry name" value="Histidine kinase-like ATPase, C-terminal domain"/>
    <property type="match status" value="1"/>
</dbReference>
<keyword evidence="3 6" id="KW-0597">Phosphoprotein</keyword>
<dbReference type="InterPro" id="IPR001789">
    <property type="entry name" value="Sig_transdc_resp-reg_receiver"/>
</dbReference>
<dbReference type="InterPro" id="IPR003661">
    <property type="entry name" value="HisK_dim/P_dom"/>
</dbReference>
<feature type="domain" description="Histidine kinase" evidence="7">
    <location>
        <begin position="301"/>
        <end position="513"/>
    </location>
</feature>
<dbReference type="PRINTS" id="PR00344">
    <property type="entry name" value="BCTRLSENSOR"/>
</dbReference>
<evidence type="ECO:0000256" key="3">
    <source>
        <dbReference type="ARBA" id="ARBA00022553"/>
    </source>
</evidence>
<dbReference type="AlphaFoldDB" id="A0A933GJA6"/>
<dbReference type="PANTHER" id="PTHR43547:SF2">
    <property type="entry name" value="HYBRID SIGNAL TRANSDUCTION HISTIDINE KINASE C"/>
    <property type="match status" value="1"/>
</dbReference>
<dbReference type="PROSITE" id="PS50110">
    <property type="entry name" value="RESPONSE_REGULATORY"/>
    <property type="match status" value="1"/>
</dbReference>
<dbReference type="Gene3D" id="3.30.450.40">
    <property type="match status" value="1"/>
</dbReference>
<dbReference type="Pfam" id="PF02518">
    <property type="entry name" value="HATPase_c"/>
    <property type="match status" value="1"/>
</dbReference>
<comment type="caution">
    <text evidence="9">The sequence shown here is derived from an EMBL/GenBank/DDBJ whole genome shotgun (WGS) entry which is preliminary data.</text>
</comment>
<dbReference type="InterPro" id="IPR036097">
    <property type="entry name" value="HisK_dim/P_sf"/>
</dbReference>
<evidence type="ECO:0000313" key="9">
    <source>
        <dbReference type="EMBL" id="MBI4594906.1"/>
    </source>
</evidence>
<dbReference type="InterPro" id="IPR004358">
    <property type="entry name" value="Sig_transdc_His_kin-like_C"/>
</dbReference>
<dbReference type="Pfam" id="PF01590">
    <property type="entry name" value="GAF"/>
    <property type="match status" value="1"/>
</dbReference>
<evidence type="ECO:0000256" key="5">
    <source>
        <dbReference type="ARBA" id="ARBA00022777"/>
    </source>
</evidence>
<dbReference type="InterPro" id="IPR029016">
    <property type="entry name" value="GAF-like_dom_sf"/>
</dbReference>
<dbReference type="SMART" id="SM00448">
    <property type="entry name" value="REC"/>
    <property type="match status" value="1"/>
</dbReference>
<dbReference type="InterPro" id="IPR003594">
    <property type="entry name" value="HATPase_dom"/>
</dbReference>
<evidence type="ECO:0000259" key="8">
    <source>
        <dbReference type="PROSITE" id="PS50110"/>
    </source>
</evidence>
<dbReference type="EC" id="2.7.13.3" evidence="2"/>
<evidence type="ECO:0000256" key="4">
    <source>
        <dbReference type="ARBA" id="ARBA00022679"/>
    </source>
</evidence>
<dbReference type="Pfam" id="PF00512">
    <property type="entry name" value="HisKA"/>
    <property type="match status" value="1"/>
</dbReference>
<gene>
    <name evidence="9" type="ORF">HY730_00835</name>
</gene>
<evidence type="ECO:0000256" key="2">
    <source>
        <dbReference type="ARBA" id="ARBA00012438"/>
    </source>
</evidence>
<organism evidence="9 10">
    <name type="scientific">Tectimicrobiota bacterium</name>
    <dbReference type="NCBI Taxonomy" id="2528274"/>
    <lineage>
        <taxon>Bacteria</taxon>
        <taxon>Pseudomonadati</taxon>
        <taxon>Nitrospinota/Tectimicrobiota group</taxon>
        <taxon>Candidatus Tectimicrobiota</taxon>
    </lineage>
</organism>
<dbReference type="EMBL" id="JACQWF010000037">
    <property type="protein sequence ID" value="MBI4594906.1"/>
    <property type="molecule type" value="Genomic_DNA"/>
</dbReference>
<protein>
    <recommendedName>
        <fullName evidence="2">histidine kinase</fullName>
        <ecNumber evidence="2">2.7.13.3</ecNumber>
    </recommendedName>
</protein>
<comment type="catalytic activity">
    <reaction evidence="1">
        <text>ATP + protein L-histidine = ADP + protein N-phospho-L-histidine.</text>
        <dbReference type="EC" id="2.7.13.3"/>
    </reaction>
</comment>
<dbReference type="SUPFAM" id="SSF55781">
    <property type="entry name" value="GAF domain-like"/>
    <property type="match status" value="1"/>
</dbReference>
<proteinExistence type="predicted"/>
<evidence type="ECO:0000256" key="6">
    <source>
        <dbReference type="PROSITE-ProRule" id="PRU00169"/>
    </source>
</evidence>
<dbReference type="SMART" id="SM00388">
    <property type="entry name" value="HisKA"/>
    <property type="match status" value="1"/>
</dbReference>
<dbReference type="SUPFAM" id="SSF55874">
    <property type="entry name" value="ATPase domain of HSP90 chaperone/DNA topoisomerase II/histidine kinase"/>
    <property type="match status" value="1"/>
</dbReference>
<evidence type="ECO:0000313" key="10">
    <source>
        <dbReference type="Proteomes" id="UP000772181"/>
    </source>
</evidence>
<feature type="modified residue" description="4-aspartylphosphate" evidence="6">
    <location>
        <position position="49"/>
    </location>
</feature>
<dbReference type="Gene3D" id="1.10.287.130">
    <property type="match status" value="1"/>
</dbReference>
<name>A0A933GJA6_UNCTE</name>
<dbReference type="InterPro" id="IPR036890">
    <property type="entry name" value="HATPase_C_sf"/>
</dbReference>
<dbReference type="GO" id="GO:0000155">
    <property type="term" value="F:phosphorelay sensor kinase activity"/>
    <property type="evidence" value="ECO:0007669"/>
    <property type="project" value="InterPro"/>
</dbReference>
<keyword evidence="4" id="KW-0808">Transferase</keyword>
<feature type="domain" description="Response regulatory" evidence="8">
    <location>
        <begin position="1"/>
        <end position="114"/>
    </location>
</feature>
<keyword evidence="5" id="KW-0418">Kinase</keyword>
<dbReference type="PANTHER" id="PTHR43547">
    <property type="entry name" value="TWO-COMPONENT HISTIDINE KINASE"/>
    <property type="match status" value="1"/>
</dbReference>
<dbReference type="PROSITE" id="PS50109">
    <property type="entry name" value="HIS_KIN"/>
    <property type="match status" value="1"/>
</dbReference>
<dbReference type="Proteomes" id="UP000772181">
    <property type="component" value="Unassembled WGS sequence"/>
</dbReference>
<dbReference type="SMART" id="SM00065">
    <property type="entry name" value="GAF"/>
    <property type="match status" value="1"/>
</dbReference>